<evidence type="ECO:0008006" key="5">
    <source>
        <dbReference type="Google" id="ProtNLM"/>
    </source>
</evidence>
<feature type="region of interest" description="Disordered" evidence="2">
    <location>
        <begin position="198"/>
        <end position="223"/>
    </location>
</feature>
<dbReference type="OrthoDB" id="9932926at2759"/>
<accession>A0A8H7S4F5</accession>
<keyword evidence="4" id="KW-1185">Reference proteome</keyword>
<evidence type="ECO:0000313" key="4">
    <source>
        <dbReference type="Proteomes" id="UP000646827"/>
    </source>
</evidence>
<feature type="region of interest" description="Disordered" evidence="2">
    <location>
        <begin position="515"/>
        <end position="577"/>
    </location>
</feature>
<dbReference type="InterPro" id="IPR006993">
    <property type="entry name" value="Glut_rich_SH3-bd"/>
</dbReference>
<proteinExistence type="inferred from homology"/>
<dbReference type="EMBL" id="JAEPRB010000062">
    <property type="protein sequence ID" value="KAG2223379.1"/>
    <property type="molecule type" value="Genomic_DNA"/>
</dbReference>
<feature type="compositionally biased region" description="Basic residues" evidence="2">
    <location>
        <begin position="1"/>
        <end position="14"/>
    </location>
</feature>
<dbReference type="PANTHER" id="PTHR12232">
    <property type="entry name" value="SH3 DOMAIN-BINDING GLUTAMIC ACID-RICH-LIKE PROTEIN"/>
    <property type="match status" value="1"/>
</dbReference>
<organism evidence="3 4">
    <name type="scientific">Circinella minor</name>
    <dbReference type="NCBI Taxonomy" id="1195481"/>
    <lineage>
        <taxon>Eukaryota</taxon>
        <taxon>Fungi</taxon>
        <taxon>Fungi incertae sedis</taxon>
        <taxon>Mucoromycota</taxon>
        <taxon>Mucoromycotina</taxon>
        <taxon>Mucoromycetes</taxon>
        <taxon>Mucorales</taxon>
        <taxon>Lichtheimiaceae</taxon>
        <taxon>Circinella</taxon>
    </lineage>
</organism>
<evidence type="ECO:0000313" key="3">
    <source>
        <dbReference type="EMBL" id="KAG2223379.1"/>
    </source>
</evidence>
<dbReference type="AlphaFoldDB" id="A0A8H7S4F5"/>
<comment type="caution">
    <text evidence="3">The sequence shown here is derived from an EMBL/GenBank/DDBJ whole genome shotgun (WGS) entry which is preliminary data.</text>
</comment>
<feature type="compositionally biased region" description="Polar residues" evidence="2">
    <location>
        <begin position="538"/>
        <end position="551"/>
    </location>
</feature>
<dbReference type="Proteomes" id="UP000646827">
    <property type="component" value="Unassembled WGS sequence"/>
</dbReference>
<dbReference type="InterPro" id="IPR036249">
    <property type="entry name" value="Thioredoxin-like_sf"/>
</dbReference>
<evidence type="ECO:0000256" key="1">
    <source>
        <dbReference type="ARBA" id="ARBA00007764"/>
    </source>
</evidence>
<feature type="compositionally biased region" description="Polar residues" evidence="2">
    <location>
        <begin position="564"/>
        <end position="573"/>
    </location>
</feature>
<protein>
    <recommendedName>
        <fullName evidence="5">Glutaredoxin domain-containing protein</fullName>
    </recommendedName>
</protein>
<feature type="compositionally biased region" description="Polar residues" evidence="2">
    <location>
        <begin position="37"/>
        <end position="53"/>
    </location>
</feature>
<gene>
    <name evidence="3" type="ORF">INT45_002874</name>
</gene>
<name>A0A8H7S4F5_9FUNG</name>
<feature type="compositionally biased region" description="Basic and acidic residues" evidence="2">
    <location>
        <begin position="209"/>
        <end position="218"/>
    </location>
</feature>
<dbReference type="SUPFAM" id="SSF52833">
    <property type="entry name" value="Thioredoxin-like"/>
    <property type="match status" value="1"/>
</dbReference>
<dbReference type="InterPro" id="IPR051033">
    <property type="entry name" value="SH3BGR"/>
</dbReference>
<dbReference type="Gene3D" id="3.40.30.10">
    <property type="entry name" value="Glutaredoxin"/>
    <property type="match status" value="1"/>
</dbReference>
<reference evidence="3 4" key="1">
    <citation type="submission" date="2020-12" db="EMBL/GenBank/DDBJ databases">
        <title>Metabolic potential, ecology and presence of endohyphal bacteria is reflected in genomic diversity of Mucoromycotina.</title>
        <authorList>
            <person name="Muszewska A."/>
            <person name="Okrasinska A."/>
            <person name="Steczkiewicz K."/>
            <person name="Drgas O."/>
            <person name="Orlowska M."/>
            <person name="Perlinska-Lenart U."/>
            <person name="Aleksandrzak-Piekarczyk T."/>
            <person name="Szatraj K."/>
            <person name="Zielenkiewicz U."/>
            <person name="Pilsyk S."/>
            <person name="Malc E."/>
            <person name="Mieczkowski P."/>
            <person name="Kruszewska J.S."/>
            <person name="Biernat P."/>
            <person name="Pawlowska J."/>
        </authorList>
    </citation>
    <scope>NUCLEOTIDE SEQUENCE [LARGE SCALE GENOMIC DNA]</scope>
    <source>
        <strain evidence="3 4">CBS 142.35</strain>
    </source>
</reference>
<dbReference type="GO" id="GO:0005737">
    <property type="term" value="C:cytoplasm"/>
    <property type="evidence" value="ECO:0007669"/>
    <property type="project" value="TreeGrafter"/>
</dbReference>
<feature type="compositionally biased region" description="Polar residues" evidence="2">
    <location>
        <begin position="20"/>
        <end position="29"/>
    </location>
</feature>
<sequence>MPCFGSRKKNKRKNVPIDTPATQSLSSQPAEEKSHLEIQQPQSLSNTRPPSITSSVVKIRQEYKELKSKQTEHLDVIARQSAELEELRTLVSNKKSEADSDLQEKERRLEQREKEIEELMKKIQAKEQQQDEEQLQFEEQLKEKDKQLYEMQAKWKQEAEVKPALQQVTDQLDDLKKANEEATNRLAEKEKELAKLNSQLNCRDGSPQDNDKEQERQKRLNRLTMDLESDKIMIQKLEELNQQLEAQKKKHEATLQTHAEEMAEKDRVLVQHQRSLSELKAAQSNAIKNLERKQTQTINELQNKHEKDTRILRERLENTERRAKSDMNSEVEKLLHEFEQSEHDHSVQMASLQMSHRKEMSAMKQGQKAELQNHIKRASMVFLEKNSEPISLRKTVGGSQGSTKVMRWPVAAMKHQEIELMPRDSSHVQVYVSSVSANASVKRNQEALQTVFTSKQIKFEVVDVAQSEPALQHMRRQNVGNTRILPQVFVGGEYRGPFDDAMYAIETNTLDNFLRPREKNNSNKLSVATKKLPRKGAQPSSASLSSNEPITPTTPSPAVPPIFANQQQRTNTRLQDDEDADLLKEIEKELAQSDFSKVDLNF</sequence>
<feature type="region of interest" description="Disordered" evidence="2">
    <location>
        <begin position="1"/>
        <end position="53"/>
    </location>
</feature>
<feature type="compositionally biased region" description="Basic and acidic residues" evidence="2">
    <location>
        <begin position="302"/>
        <end position="311"/>
    </location>
</feature>
<evidence type="ECO:0000256" key="2">
    <source>
        <dbReference type="SAM" id="MobiDB-lite"/>
    </source>
</evidence>
<dbReference type="PANTHER" id="PTHR12232:SF0">
    <property type="entry name" value="THIOREDOXIN DOMAIN-CONTAINING PROTEIN"/>
    <property type="match status" value="1"/>
</dbReference>
<feature type="region of interest" description="Disordered" evidence="2">
    <location>
        <begin position="288"/>
        <end position="311"/>
    </location>
</feature>
<dbReference type="Pfam" id="PF04908">
    <property type="entry name" value="SH3BGR"/>
    <property type="match status" value="1"/>
</dbReference>
<comment type="similarity">
    <text evidence="1">Belongs to the SH3BGR family.</text>
</comment>
<dbReference type="PROSITE" id="PS51354">
    <property type="entry name" value="GLUTAREDOXIN_2"/>
    <property type="match status" value="1"/>
</dbReference>